<comment type="caution">
    <text evidence="2">The sequence shown here is derived from an EMBL/GenBank/DDBJ whole genome shotgun (WGS) entry which is preliminary data.</text>
</comment>
<evidence type="ECO:0000313" key="2">
    <source>
        <dbReference type="EMBL" id="KAK8530801.1"/>
    </source>
</evidence>
<protein>
    <submittedName>
        <fullName evidence="2">Uncharacterized protein</fullName>
    </submittedName>
</protein>
<dbReference type="Proteomes" id="UP001472677">
    <property type="component" value="Unassembled WGS sequence"/>
</dbReference>
<feature type="transmembrane region" description="Helical" evidence="1">
    <location>
        <begin position="68"/>
        <end position="92"/>
    </location>
</feature>
<keyword evidence="3" id="KW-1185">Reference proteome</keyword>
<proteinExistence type="predicted"/>
<reference evidence="2 3" key="1">
    <citation type="journal article" date="2024" name="G3 (Bethesda)">
        <title>Genome assembly of Hibiscus sabdariffa L. provides insights into metabolisms of medicinal natural products.</title>
        <authorList>
            <person name="Kim T."/>
        </authorList>
    </citation>
    <scope>NUCLEOTIDE SEQUENCE [LARGE SCALE GENOMIC DNA]</scope>
    <source>
        <strain evidence="2">TK-2024</strain>
        <tissue evidence="2">Old leaves</tissue>
    </source>
</reference>
<sequence>MCLERMTKMDRGVVISSLQIAGRELKNLPVISDISIYASIDEQLCLHHLVEVVPLEVVGSKEVSSRCVLALTTVAISYVDVALLFIVLRFLLVLKIPLLESQQTL</sequence>
<keyword evidence="1" id="KW-0812">Transmembrane</keyword>
<evidence type="ECO:0000313" key="3">
    <source>
        <dbReference type="Proteomes" id="UP001472677"/>
    </source>
</evidence>
<dbReference type="EMBL" id="JBBPBM010000035">
    <property type="protein sequence ID" value="KAK8530801.1"/>
    <property type="molecule type" value="Genomic_DNA"/>
</dbReference>
<keyword evidence="1" id="KW-0472">Membrane</keyword>
<organism evidence="2 3">
    <name type="scientific">Hibiscus sabdariffa</name>
    <name type="common">roselle</name>
    <dbReference type="NCBI Taxonomy" id="183260"/>
    <lineage>
        <taxon>Eukaryota</taxon>
        <taxon>Viridiplantae</taxon>
        <taxon>Streptophyta</taxon>
        <taxon>Embryophyta</taxon>
        <taxon>Tracheophyta</taxon>
        <taxon>Spermatophyta</taxon>
        <taxon>Magnoliopsida</taxon>
        <taxon>eudicotyledons</taxon>
        <taxon>Gunneridae</taxon>
        <taxon>Pentapetalae</taxon>
        <taxon>rosids</taxon>
        <taxon>malvids</taxon>
        <taxon>Malvales</taxon>
        <taxon>Malvaceae</taxon>
        <taxon>Malvoideae</taxon>
        <taxon>Hibiscus</taxon>
    </lineage>
</organism>
<gene>
    <name evidence="2" type="ORF">V6N12_013302</name>
</gene>
<accession>A0ABR2D643</accession>
<name>A0ABR2D643_9ROSI</name>
<evidence type="ECO:0000256" key="1">
    <source>
        <dbReference type="SAM" id="Phobius"/>
    </source>
</evidence>
<keyword evidence="1" id="KW-1133">Transmembrane helix</keyword>